<organism evidence="1 2">
    <name type="scientific">Elysia crispata</name>
    <name type="common">lettuce slug</name>
    <dbReference type="NCBI Taxonomy" id="231223"/>
    <lineage>
        <taxon>Eukaryota</taxon>
        <taxon>Metazoa</taxon>
        <taxon>Spiralia</taxon>
        <taxon>Lophotrochozoa</taxon>
        <taxon>Mollusca</taxon>
        <taxon>Gastropoda</taxon>
        <taxon>Heterobranchia</taxon>
        <taxon>Euthyneura</taxon>
        <taxon>Panpulmonata</taxon>
        <taxon>Sacoglossa</taxon>
        <taxon>Placobranchoidea</taxon>
        <taxon>Plakobranchidae</taxon>
        <taxon>Elysia</taxon>
    </lineage>
</organism>
<evidence type="ECO:0000313" key="2">
    <source>
        <dbReference type="Proteomes" id="UP001283361"/>
    </source>
</evidence>
<dbReference type="Proteomes" id="UP001283361">
    <property type="component" value="Unassembled WGS sequence"/>
</dbReference>
<comment type="caution">
    <text evidence="1">The sequence shown here is derived from an EMBL/GenBank/DDBJ whole genome shotgun (WGS) entry which is preliminary data.</text>
</comment>
<gene>
    <name evidence="1" type="ORF">RRG08_051717</name>
</gene>
<sequence length="178" mass="20146">MNISCIWVSDIRRVMVGGASGCFRNVQVSQTAMPWNPLEKSQEFYVAKSRSRVRSIEPGCRYKTAQFLTVSKECVCWREGRGGAAVEFKLQEDRAALSAAIHGLDPAGELHLAEGFTWMLGMWLLHPAEGFTWMLGLWLLHPAEGFTWMLGLWLLHPAEGFTWMLGLWVELAVVWAVY</sequence>
<dbReference type="AlphaFoldDB" id="A0AAE1BCX0"/>
<name>A0AAE1BCX0_9GAST</name>
<evidence type="ECO:0000313" key="1">
    <source>
        <dbReference type="EMBL" id="KAK3802962.1"/>
    </source>
</evidence>
<proteinExistence type="predicted"/>
<protein>
    <submittedName>
        <fullName evidence="1">Uncharacterized protein</fullName>
    </submittedName>
</protein>
<keyword evidence="2" id="KW-1185">Reference proteome</keyword>
<reference evidence="1" key="1">
    <citation type="journal article" date="2023" name="G3 (Bethesda)">
        <title>A reference genome for the long-term kleptoplast-retaining sea slug Elysia crispata morphotype clarki.</title>
        <authorList>
            <person name="Eastman K.E."/>
            <person name="Pendleton A.L."/>
            <person name="Shaikh M.A."/>
            <person name="Suttiyut T."/>
            <person name="Ogas R."/>
            <person name="Tomko P."/>
            <person name="Gavelis G."/>
            <person name="Widhalm J.R."/>
            <person name="Wisecaver J.H."/>
        </authorList>
    </citation>
    <scope>NUCLEOTIDE SEQUENCE</scope>
    <source>
        <strain evidence="1">ECLA1</strain>
    </source>
</reference>
<dbReference type="EMBL" id="JAWDGP010000204">
    <property type="protein sequence ID" value="KAK3802962.1"/>
    <property type="molecule type" value="Genomic_DNA"/>
</dbReference>
<accession>A0AAE1BCX0</accession>